<dbReference type="EMBL" id="JAUSUQ010000009">
    <property type="protein sequence ID" value="MDQ0339774.1"/>
    <property type="molecule type" value="Genomic_DNA"/>
</dbReference>
<proteinExistence type="predicted"/>
<reference evidence="2 3" key="1">
    <citation type="submission" date="2023-07" db="EMBL/GenBank/DDBJ databases">
        <title>Genomic Encyclopedia of Type Strains, Phase IV (KMG-IV): sequencing the most valuable type-strain genomes for metagenomic binning, comparative biology and taxonomic classification.</title>
        <authorList>
            <person name="Goeker M."/>
        </authorList>
    </citation>
    <scope>NUCLEOTIDE SEQUENCE [LARGE SCALE GENOMIC DNA]</scope>
    <source>
        <strain evidence="2 3">DSM 17740</strain>
    </source>
</reference>
<dbReference type="Pfam" id="PF22790">
    <property type="entry name" value="YkoP"/>
    <property type="match status" value="1"/>
</dbReference>
<accession>A0ABU0CTM4</accession>
<comment type="caution">
    <text evidence="2">The sequence shown here is derived from an EMBL/GenBank/DDBJ whole genome shotgun (WGS) entry which is preliminary data.</text>
</comment>
<evidence type="ECO:0000259" key="1">
    <source>
        <dbReference type="Pfam" id="PF22790"/>
    </source>
</evidence>
<evidence type="ECO:0000313" key="2">
    <source>
        <dbReference type="EMBL" id="MDQ0339774.1"/>
    </source>
</evidence>
<evidence type="ECO:0000313" key="3">
    <source>
        <dbReference type="Proteomes" id="UP001232445"/>
    </source>
</evidence>
<sequence length="208" mass="24907">MKGLILHLWAVWDWIYYHCNRMQYVSKQHNFFRIVRKTYKGPPIQTRDGYWIRSGDDIIKIHLYNYRIAKEIKSFPSEIAFMFYFKRSLESSLYGLSRYIEELPDRHRIKGIMGTSMFNRGADRLGFTICEVDNTWYFRIKGLLYKVIYWLIHPQGWGYLKRHGKRLQSKHLVMSVEELHSLYPHRDEQVVLPPGLPTGTKSWTGRNG</sequence>
<keyword evidence="3" id="KW-1185">Reference proteome</keyword>
<dbReference type="Proteomes" id="UP001232445">
    <property type="component" value="Unassembled WGS sequence"/>
</dbReference>
<gene>
    <name evidence="2" type="ORF">J2S00_002567</name>
</gene>
<feature type="domain" description="YkoP-like" evidence="1">
    <location>
        <begin position="2"/>
        <end position="183"/>
    </location>
</feature>
<protein>
    <recommendedName>
        <fullName evidence="1">YkoP-like domain-containing protein</fullName>
    </recommendedName>
</protein>
<organism evidence="2 3">
    <name type="scientific">Caldalkalibacillus uzonensis</name>
    <dbReference type="NCBI Taxonomy" id="353224"/>
    <lineage>
        <taxon>Bacteria</taxon>
        <taxon>Bacillati</taxon>
        <taxon>Bacillota</taxon>
        <taxon>Bacilli</taxon>
        <taxon>Bacillales</taxon>
        <taxon>Bacillaceae</taxon>
        <taxon>Caldalkalibacillus</taxon>
    </lineage>
</organism>
<dbReference type="RefSeq" id="WP_307340255.1">
    <property type="nucleotide sequence ID" value="NZ_JAUSUQ010000009.1"/>
</dbReference>
<name>A0ABU0CTM4_9BACI</name>
<dbReference type="InterPro" id="IPR054467">
    <property type="entry name" value="YkoP-like_dom"/>
</dbReference>